<protein>
    <submittedName>
        <fullName evidence="7">Acetolactate synthase large subunit</fullName>
    </submittedName>
</protein>
<dbReference type="InterPro" id="IPR012000">
    <property type="entry name" value="Thiamin_PyroP_enz_cen_dom"/>
</dbReference>
<dbReference type="RefSeq" id="WP_191141616.1">
    <property type="nucleotide sequence ID" value="NZ_JACXAH010000005.1"/>
</dbReference>
<feature type="domain" description="Thiamine pyrophosphate enzyme TPP-binding" evidence="5">
    <location>
        <begin position="379"/>
        <end position="525"/>
    </location>
</feature>
<dbReference type="GO" id="GO:0030976">
    <property type="term" value="F:thiamine pyrophosphate binding"/>
    <property type="evidence" value="ECO:0007669"/>
    <property type="project" value="InterPro"/>
</dbReference>
<dbReference type="SUPFAM" id="SSF52518">
    <property type="entry name" value="Thiamin diphosphate-binding fold (THDP-binding)"/>
    <property type="match status" value="2"/>
</dbReference>
<proteinExistence type="inferred from homology"/>
<dbReference type="FunFam" id="3.40.50.970:FF:000007">
    <property type="entry name" value="Acetolactate synthase"/>
    <property type="match status" value="1"/>
</dbReference>
<dbReference type="GO" id="GO:0005948">
    <property type="term" value="C:acetolactate synthase complex"/>
    <property type="evidence" value="ECO:0007669"/>
    <property type="project" value="TreeGrafter"/>
</dbReference>
<dbReference type="AlphaFoldDB" id="A0A926NDP4"/>
<feature type="domain" description="Thiamine pyrophosphate enzyme central" evidence="4">
    <location>
        <begin position="187"/>
        <end position="319"/>
    </location>
</feature>
<dbReference type="Gene3D" id="3.40.50.970">
    <property type="match status" value="2"/>
</dbReference>
<gene>
    <name evidence="7" type="ORF">IC620_04180</name>
</gene>
<dbReference type="PANTHER" id="PTHR18968">
    <property type="entry name" value="THIAMINE PYROPHOSPHATE ENZYMES"/>
    <property type="match status" value="1"/>
</dbReference>
<evidence type="ECO:0000256" key="3">
    <source>
        <dbReference type="RuleBase" id="RU362132"/>
    </source>
</evidence>
<evidence type="ECO:0000259" key="5">
    <source>
        <dbReference type="Pfam" id="PF02775"/>
    </source>
</evidence>
<sequence>MNVSDVIISQLEKEGVRWIFGVPGEENIDFLEAVERSSIEFIVAKHEQTAAMMAGMVGKLSGTVGVCLSTLGPGATNMLTGVANATADAFPLIAISGQTHTNKMHQEAHQYIDLVSLFKPVTKKSETIREPETAQEIVQSAIQTAKAEKPGAVFLELPENVAELEVTRMAEDRPPIQATVQADDHTIQSVVEQINKAERPLVLVGNGVIRDHAHQEMITFAEAFQAPVVETFMGKGAVQWSHPLHVMSVGMKGEDIVDQALLHADLIVTVGYDYIEYPPAKWNKKATPIVHIHHDSPAIDKHYPVVATIMGSLKQNLKRIGLITDQNKKNIDETFKQTRQAIRSEWEQAQHNQSYPLTPSKILYELRDALPEDGIVISDVGAHKLWLGRMFPVHQPHTCFISNGLATMGTALPQAIGAQLVHPSRPIVAVCGDGGFQMNVQELETAVRLQLPIIIMVWRDGGYGLIEWEQYTKHHHAHHISFQNPDLIDLAHAYGLEALRIDKALDLKPMLLQAIKMKKPVLIDCPVQYQIEGKE</sequence>
<evidence type="ECO:0000259" key="6">
    <source>
        <dbReference type="Pfam" id="PF02776"/>
    </source>
</evidence>
<dbReference type="InterPro" id="IPR029035">
    <property type="entry name" value="DHS-like_NAD/FAD-binding_dom"/>
</dbReference>
<dbReference type="GO" id="GO:0003984">
    <property type="term" value="F:acetolactate synthase activity"/>
    <property type="evidence" value="ECO:0007669"/>
    <property type="project" value="TreeGrafter"/>
</dbReference>
<comment type="caution">
    <text evidence="7">The sequence shown here is derived from an EMBL/GenBank/DDBJ whole genome shotgun (WGS) entry which is preliminary data.</text>
</comment>
<dbReference type="SUPFAM" id="SSF52467">
    <property type="entry name" value="DHS-like NAD/FAD-binding domain"/>
    <property type="match status" value="1"/>
</dbReference>
<evidence type="ECO:0000313" key="7">
    <source>
        <dbReference type="EMBL" id="MBD1371553.1"/>
    </source>
</evidence>
<dbReference type="InterPro" id="IPR029061">
    <property type="entry name" value="THDP-binding"/>
</dbReference>
<dbReference type="GO" id="GO:0050660">
    <property type="term" value="F:flavin adenine dinucleotide binding"/>
    <property type="evidence" value="ECO:0007669"/>
    <property type="project" value="TreeGrafter"/>
</dbReference>
<evidence type="ECO:0000259" key="4">
    <source>
        <dbReference type="Pfam" id="PF00205"/>
    </source>
</evidence>
<dbReference type="PANTHER" id="PTHR18968:SF129">
    <property type="entry name" value="ACETOLACTATE SYNTHASE"/>
    <property type="match status" value="1"/>
</dbReference>
<dbReference type="InterPro" id="IPR011766">
    <property type="entry name" value="TPP_enzyme_TPP-bd"/>
</dbReference>
<comment type="similarity">
    <text evidence="1 3">Belongs to the TPP enzyme family.</text>
</comment>
<feature type="domain" description="Thiamine pyrophosphate enzyme N-terminal TPP-binding" evidence="6">
    <location>
        <begin position="1"/>
        <end position="116"/>
    </location>
</feature>
<dbReference type="InterPro" id="IPR000399">
    <property type="entry name" value="TPP-bd_CS"/>
</dbReference>
<reference evidence="7" key="1">
    <citation type="submission" date="2020-09" db="EMBL/GenBank/DDBJ databases">
        <title>A novel bacterium of genus Hazenella, isolated from South China Sea.</title>
        <authorList>
            <person name="Huang H."/>
            <person name="Mo K."/>
            <person name="Hu Y."/>
        </authorList>
    </citation>
    <scope>NUCLEOTIDE SEQUENCE</scope>
    <source>
        <strain evidence="7">IB182357</strain>
    </source>
</reference>
<dbReference type="InterPro" id="IPR045229">
    <property type="entry name" value="TPP_enz"/>
</dbReference>
<accession>A0A926NDP4</accession>
<dbReference type="EMBL" id="JACXAH010000005">
    <property type="protein sequence ID" value="MBD1371553.1"/>
    <property type="molecule type" value="Genomic_DNA"/>
</dbReference>
<keyword evidence="2 3" id="KW-0786">Thiamine pyrophosphate</keyword>
<evidence type="ECO:0000313" key="8">
    <source>
        <dbReference type="Proteomes" id="UP000661691"/>
    </source>
</evidence>
<name>A0A926NDP4_9BACL</name>
<dbReference type="PROSITE" id="PS00187">
    <property type="entry name" value="TPP_ENZYMES"/>
    <property type="match status" value="1"/>
</dbReference>
<dbReference type="GO" id="GO:0009097">
    <property type="term" value="P:isoleucine biosynthetic process"/>
    <property type="evidence" value="ECO:0007669"/>
    <property type="project" value="TreeGrafter"/>
</dbReference>
<dbReference type="Pfam" id="PF00205">
    <property type="entry name" value="TPP_enzyme_M"/>
    <property type="match status" value="1"/>
</dbReference>
<dbReference type="GO" id="GO:0000287">
    <property type="term" value="F:magnesium ion binding"/>
    <property type="evidence" value="ECO:0007669"/>
    <property type="project" value="InterPro"/>
</dbReference>
<evidence type="ECO:0000256" key="1">
    <source>
        <dbReference type="ARBA" id="ARBA00007812"/>
    </source>
</evidence>
<dbReference type="CDD" id="cd07035">
    <property type="entry name" value="TPP_PYR_POX_like"/>
    <property type="match status" value="1"/>
</dbReference>
<organism evidence="7 8">
    <name type="scientific">Polycladospora coralii</name>
    <dbReference type="NCBI Taxonomy" id="2771432"/>
    <lineage>
        <taxon>Bacteria</taxon>
        <taxon>Bacillati</taxon>
        <taxon>Bacillota</taxon>
        <taxon>Bacilli</taxon>
        <taxon>Bacillales</taxon>
        <taxon>Thermoactinomycetaceae</taxon>
        <taxon>Polycladospora</taxon>
    </lineage>
</organism>
<dbReference type="Gene3D" id="3.40.50.1220">
    <property type="entry name" value="TPP-binding domain"/>
    <property type="match status" value="1"/>
</dbReference>
<evidence type="ECO:0000256" key="2">
    <source>
        <dbReference type="ARBA" id="ARBA00023052"/>
    </source>
</evidence>
<dbReference type="Pfam" id="PF02775">
    <property type="entry name" value="TPP_enzyme_C"/>
    <property type="match status" value="1"/>
</dbReference>
<dbReference type="Proteomes" id="UP000661691">
    <property type="component" value="Unassembled WGS sequence"/>
</dbReference>
<keyword evidence="8" id="KW-1185">Reference proteome</keyword>
<dbReference type="GO" id="GO:0009099">
    <property type="term" value="P:L-valine biosynthetic process"/>
    <property type="evidence" value="ECO:0007669"/>
    <property type="project" value="TreeGrafter"/>
</dbReference>
<dbReference type="NCBIfam" id="NF006187">
    <property type="entry name" value="PRK08322.1"/>
    <property type="match status" value="1"/>
</dbReference>
<dbReference type="InterPro" id="IPR012001">
    <property type="entry name" value="Thiamin_PyroP_enz_TPP-bd_dom"/>
</dbReference>
<dbReference type="Pfam" id="PF02776">
    <property type="entry name" value="TPP_enzyme_N"/>
    <property type="match status" value="1"/>
</dbReference>